<dbReference type="AlphaFoldDB" id="A0A078AIG6"/>
<evidence type="ECO:0000313" key="1">
    <source>
        <dbReference type="EMBL" id="CDW82009.1"/>
    </source>
</evidence>
<accession>A0A078AIG6</accession>
<dbReference type="InParanoid" id="A0A078AIG6"/>
<sequence>MLNFPYKLLNTEEFLKTREATTKENLHFMSSYLFLDEYQLHEGFKFAYLGLLKKIAENDVQGLREVCEKNLSQAFSDSMWEIYKDVEKIELLNEDQFPDNVKIKLIDYHQFFGVEIDRESNRLKNCQLFETTRKKIPNTDFYMPLNPTWNETLGMNLEFQLKIETNLKLNFIDKQGNSLVQNEREKEVHFMQIESVTEQYPISLKAIPMLFRNYFGKKLEFQEWIITDFDNALNRNPHVIL</sequence>
<reference evidence="1 2" key="1">
    <citation type="submission" date="2014-06" db="EMBL/GenBank/DDBJ databases">
        <authorList>
            <person name="Swart Estienne"/>
        </authorList>
    </citation>
    <scope>NUCLEOTIDE SEQUENCE [LARGE SCALE GENOMIC DNA]</scope>
    <source>
        <strain evidence="1 2">130c</strain>
    </source>
</reference>
<protein>
    <submittedName>
        <fullName evidence="1">Uncharacterized protein</fullName>
    </submittedName>
</protein>
<gene>
    <name evidence="1" type="primary">Contig6956.g7446</name>
    <name evidence="1" type="ORF">STYLEM_11034</name>
</gene>
<evidence type="ECO:0000313" key="2">
    <source>
        <dbReference type="Proteomes" id="UP000039865"/>
    </source>
</evidence>
<dbReference type="EMBL" id="CCKQ01010490">
    <property type="protein sequence ID" value="CDW82009.1"/>
    <property type="molecule type" value="Genomic_DNA"/>
</dbReference>
<keyword evidence="2" id="KW-1185">Reference proteome</keyword>
<organism evidence="1 2">
    <name type="scientific">Stylonychia lemnae</name>
    <name type="common">Ciliate</name>
    <dbReference type="NCBI Taxonomy" id="5949"/>
    <lineage>
        <taxon>Eukaryota</taxon>
        <taxon>Sar</taxon>
        <taxon>Alveolata</taxon>
        <taxon>Ciliophora</taxon>
        <taxon>Intramacronucleata</taxon>
        <taxon>Spirotrichea</taxon>
        <taxon>Stichotrichia</taxon>
        <taxon>Sporadotrichida</taxon>
        <taxon>Oxytrichidae</taxon>
        <taxon>Stylonychinae</taxon>
        <taxon>Stylonychia</taxon>
    </lineage>
</organism>
<dbReference type="Proteomes" id="UP000039865">
    <property type="component" value="Unassembled WGS sequence"/>
</dbReference>
<proteinExistence type="predicted"/>
<name>A0A078AIG6_STYLE</name>